<dbReference type="Proteomes" id="UP000324800">
    <property type="component" value="Unassembled WGS sequence"/>
</dbReference>
<dbReference type="AlphaFoldDB" id="A0A5J4W1N2"/>
<reference evidence="1 2" key="1">
    <citation type="submission" date="2019-03" db="EMBL/GenBank/DDBJ databases">
        <title>Single cell metagenomics reveals metabolic interactions within the superorganism composed of flagellate Streblomastix strix and complex community of Bacteroidetes bacteria on its surface.</title>
        <authorList>
            <person name="Treitli S.C."/>
            <person name="Kolisko M."/>
            <person name="Husnik F."/>
            <person name="Keeling P."/>
            <person name="Hampl V."/>
        </authorList>
    </citation>
    <scope>NUCLEOTIDE SEQUENCE [LARGE SCALE GENOMIC DNA]</scope>
    <source>
        <strain evidence="1">ST1C</strain>
    </source>
</reference>
<evidence type="ECO:0000313" key="2">
    <source>
        <dbReference type="Proteomes" id="UP000324800"/>
    </source>
</evidence>
<comment type="caution">
    <text evidence="1">The sequence shown here is derived from an EMBL/GenBank/DDBJ whole genome shotgun (WGS) entry which is preliminary data.</text>
</comment>
<proteinExistence type="predicted"/>
<accession>A0A5J4W1N2</accession>
<dbReference type="EMBL" id="SNRW01003810">
    <property type="protein sequence ID" value="KAA6388874.1"/>
    <property type="molecule type" value="Genomic_DNA"/>
</dbReference>
<organism evidence="1 2">
    <name type="scientific">Streblomastix strix</name>
    <dbReference type="NCBI Taxonomy" id="222440"/>
    <lineage>
        <taxon>Eukaryota</taxon>
        <taxon>Metamonada</taxon>
        <taxon>Preaxostyla</taxon>
        <taxon>Oxymonadida</taxon>
        <taxon>Streblomastigidae</taxon>
        <taxon>Streblomastix</taxon>
    </lineage>
</organism>
<evidence type="ECO:0000313" key="1">
    <source>
        <dbReference type="EMBL" id="KAA6388874.1"/>
    </source>
</evidence>
<protein>
    <submittedName>
        <fullName evidence="1">Uncharacterized protein</fullName>
    </submittedName>
</protein>
<sequence>MPAKRVAPVKKAKPKTRISEFIDSKKPYIQKGQQVQPRNVSKIPYILDELKLSEAVKKLRPGSSKQRQDYINQVRLYNPNITHGDVEAAFEGMKGATRGQRHFDGIDPNDLIQYYRDIDEHIRGVHDPLQGVYRNEAMNDQNLGINARANELSDDIGIHALPQPSLRATASPKGINIEDELMNFILITANKSNK</sequence>
<name>A0A5J4W1N2_9EUKA</name>
<gene>
    <name evidence="1" type="ORF">EZS28_015599</name>
</gene>